<keyword evidence="3" id="KW-0808">Transferase</keyword>
<dbReference type="GO" id="GO:0016758">
    <property type="term" value="F:hexosyltransferase activity"/>
    <property type="evidence" value="ECO:0007669"/>
    <property type="project" value="TreeGrafter"/>
</dbReference>
<evidence type="ECO:0000313" key="3">
    <source>
        <dbReference type="EMBL" id="QMU27438.1"/>
    </source>
</evidence>
<dbReference type="SUPFAM" id="SSF53756">
    <property type="entry name" value="UDP-Glycosyltransferase/glycogen phosphorylase"/>
    <property type="match status" value="1"/>
</dbReference>
<dbReference type="RefSeq" id="WP_182414633.1">
    <property type="nucleotide sequence ID" value="NZ_CP055153.1"/>
</dbReference>
<evidence type="ECO:0000313" key="4">
    <source>
        <dbReference type="Proteomes" id="UP000514509"/>
    </source>
</evidence>
<dbReference type="PANTHER" id="PTHR45947:SF3">
    <property type="entry name" value="SULFOQUINOVOSYL TRANSFERASE SQD2"/>
    <property type="match status" value="1"/>
</dbReference>
<dbReference type="CDD" id="cd03794">
    <property type="entry name" value="GT4_WbuB-like"/>
    <property type="match status" value="1"/>
</dbReference>
<reference evidence="3 4" key="2">
    <citation type="submission" date="2020-08" db="EMBL/GenBank/DDBJ databases">
        <title>Adhaeribacter dokdonensis sp. nov., isolated from the rhizosphere of Elymus tsukushiensis, a plant native to the Dokdo Islands, Republic of Korea.</title>
        <authorList>
            <person name="Ghim S.Y."/>
        </authorList>
    </citation>
    <scope>NUCLEOTIDE SEQUENCE [LARGE SCALE GENOMIC DNA]</scope>
    <source>
        <strain evidence="3 4">KUDC8001</strain>
    </source>
</reference>
<dbReference type="Pfam" id="PF13579">
    <property type="entry name" value="Glyco_trans_4_4"/>
    <property type="match status" value="1"/>
</dbReference>
<sequence>MGKRILLLGYNFHPEPTGIGKYSGEMIYWLANQGYHCTVITTYPYYPFWKVQEPYYKNRYWYKIEEQIFESGGKIVVHRCPMYVPSNPSGLKRVLLDFSFLITAFFKLIQLIPGKKYNWVFTVVPSFQFGLLGILYKKVRSAKLFYHIQDMQIEVARDLQIIKSDKIIKSLFRLENYIFNQSDVISSISEGMVQKIREKAKKEIFLLPNWTDNNLFFPIKDRNALKEMFGFKANDQIILYSGAIGEKQGLESILYAANQAKHIEEWKFVICGSGPYRGKLQSLAKELHLRNVIFLPLQPFELFNRFLNVADLHLVIQKANASDLVMPSKLTTILAVGGLALITANIGSGLHTLIDKYKMGMLVQAENQEALNQGIRKALHCENKEAITANARSYAERYLSIDNIMKSLEDCVLKY</sequence>
<dbReference type="InterPro" id="IPR028098">
    <property type="entry name" value="Glyco_trans_4-like_N"/>
</dbReference>
<dbReference type="InterPro" id="IPR050194">
    <property type="entry name" value="Glycosyltransferase_grp1"/>
</dbReference>
<dbReference type="EMBL" id="CP055153">
    <property type="protein sequence ID" value="QMU27438.1"/>
    <property type="molecule type" value="Genomic_DNA"/>
</dbReference>
<dbReference type="PANTHER" id="PTHR45947">
    <property type="entry name" value="SULFOQUINOVOSYL TRANSFERASE SQD2"/>
    <property type="match status" value="1"/>
</dbReference>
<feature type="domain" description="Glycosyltransferase subfamily 4-like N-terminal" evidence="2">
    <location>
        <begin position="17"/>
        <end position="210"/>
    </location>
</feature>
<dbReference type="NCBIfam" id="NF007640">
    <property type="entry name" value="PRK10307.1"/>
    <property type="match status" value="1"/>
</dbReference>
<evidence type="ECO:0000259" key="1">
    <source>
        <dbReference type="Pfam" id="PF00534"/>
    </source>
</evidence>
<keyword evidence="4" id="KW-1185">Reference proteome</keyword>
<dbReference type="AlphaFoldDB" id="A0A7L7L3Q7"/>
<evidence type="ECO:0000259" key="2">
    <source>
        <dbReference type="Pfam" id="PF13579"/>
    </source>
</evidence>
<proteinExistence type="predicted"/>
<gene>
    <name evidence="3" type="ORF">HUW48_05020</name>
</gene>
<protein>
    <submittedName>
        <fullName evidence="3">WcaI family glycosyltransferase</fullName>
    </submittedName>
</protein>
<accession>A0A7L7L3Q7</accession>
<dbReference type="Pfam" id="PF00534">
    <property type="entry name" value="Glycos_transf_1"/>
    <property type="match status" value="1"/>
</dbReference>
<feature type="domain" description="Glycosyl transferase family 1" evidence="1">
    <location>
        <begin position="222"/>
        <end position="390"/>
    </location>
</feature>
<dbReference type="KEGG" id="add:HUW48_05020"/>
<dbReference type="Proteomes" id="UP000514509">
    <property type="component" value="Chromosome"/>
</dbReference>
<name>A0A7L7L3Q7_9BACT</name>
<dbReference type="Gene3D" id="3.40.50.2000">
    <property type="entry name" value="Glycogen Phosphorylase B"/>
    <property type="match status" value="2"/>
</dbReference>
<dbReference type="InterPro" id="IPR001296">
    <property type="entry name" value="Glyco_trans_1"/>
</dbReference>
<organism evidence="3 4">
    <name type="scientific">Adhaeribacter radiodurans</name>
    <dbReference type="NCBI Taxonomy" id="2745197"/>
    <lineage>
        <taxon>Bacteria</taxon>
        <taxon>Pseudomonadati</taxon>
        <taxon>Bacteroidota</taxon>
        <taxon>Cytophagia</taxon>
        <taxon>Cytophagales</taxon>
        <taxon>Hymenobacteraceae</taxon>
        <taxon>Adhaeribacter</taxon>
    </lineage>
</organism>
<reference evidence="3 4" key="1">
    <citation type="submission" date="2020-06" db="EMBL/GenBank/DDBJ databases">
        <authorList>
            <person name="Hwang Y.J."/>
        </authorList>
    </citation>
    <scope>NUCLEOTIDE SEQUENCE [LARGE SCALE GENOMIC DNA]</scope>
    <source>
        <strain evidence="3 4">KUDC8001</strain>
    </source>
</reference>